<dbReference type="OrthoDB" id="2706947at2"/>
<proteinExistence type="predicted"/>
<accession>A0A024QFI7</accession>
<evidence type="ECO:0000256" key="1">
    <source>
        <dbReference type="SAM" id="Phobius"/>
    </source>
</evidence>
<reference evidence="2 3" key="1">
    <citation type="submission" date="2014-03" db="EMBL/GenBank/DDBJ databases">
        <authorList>
            <person name="Urmite Genomes U."/>
        </authorList>
    </citation>
    <scope>NUCLEOTIDE SEQUENCE [LARGE SCALE GENOMIC DNA]</scope>
    <source>
        <strain evidence="2 3">Vm-5</strain>
    </source>
</reference>
<feature type="transmembrane region" description="Helical" evidence="1">
    <location>
        <begin position="6"/>
        <end position="24"/>
    </location>
</feature>
<keyword evidence="3" id="KW-1185">Reference proteome</keyword>
<dbReference type="eggNOG" id="ENOG503338B">
    <property type="taxonomic scope" value="Bacteria"/>
</dbReference>
<gene>
    <name evidence="2" type="ORF">BN990_03316</name>
</gene>
<evidence type="ECO:0000313" key="2">
    <source>
        <dbReference type="EMBL" id="CDQ40967.1"/>
    </source>
</evidence>
<dbReference type="Proteomes" id="UP000028875">
    <property type="component" value="Unassembled WGS sequence"/>
</dbReference>
<keyword evidence="1" id="KW-1133">Transmembrane helix</keyword>
<comment type="caution">
    <text evidence="2">The sequence shown here is derived from an EMBL/GenBank/DDBJ whole genome shotgun (WGS) entry which is preliminary data.</text>
</comment>
<sequence length="84" mass="9592">MSVGLIVFLIILFVIALGATLFAFKQEENKLRRYEEEGDSPENERIRSSEYEVNSLKTNVPILIGIYSLAVLIGLIAFMFYIFN</sequence>
<keyword evidence="1" id="KW-0812">Transmembrane</keyword>
<feature type="transmembrane region" description="Helical" evidence="1">
    <location>
        <begin position="62"/>
        <end position="83"/>
    </location>
</feature>
<organism evidence="2 3">
    <name type="scientific">Virgibacillus massiliensis</name>
    <dbReference type="NCBI Taxonomy" id="1462526"/>
    <lineage>
        <taxon>Bacteria</taxon>
        <taxon>Bacillati</taxon>
        <taxon>Bacillota</taxon>
        <taxon>Bacilli</taxon>
        <taxon>Bacillales</taxon>
        <taxon>Bacillaceae</taxon>
        <taxon>Virgibacillus</taxon>
    </lineage>
</organism>
<reference evidence="3" key="2">
    <citation type="submission" date="2014-05" db="EMBL/GenBank/DDBJ databases">
        <title>Draft genome sequence of Virgibacillus massiliensis Vm-5.</title>
        <authorList>
            <person name="Khelaifia S."/>
            <person name="Croce O."/>
            <person name="Lagier J.C."/>
            <person name="Raoult D."/>
        </authorList>
    </citation>
    <scope>NUCLEOTIDE SEQUENCE [LARGE SCALE GENOMIC DNA]</scope>
    <source>
        <strain evidence="3">Vm-5</strain>
    </source>
</reference>
<dbReference type="RefSeq" id="WP_021288649.1">
    <property type="nucleotide sequence ID" value="NZ_BNER01000007.1"/>
</dbReference>
<evidence type="ECO:0000313" key="3">
    <source>
        <dbReference type="Proteomes" id="UP000028875"/>
    </source>
</evidence>
<dbReference type="STRING" id="1462526.BN990_03316"/>
<dbReference type="AlphaFoldDB" id="A0A024QFI7"/>
<name>A0A024QFI7_9BACI</name>
<dbReference type="EMBL" id="CCDP010000002">
    <property type="protein sequence ID" value="CDQ40967.1"/>
    <property type="molecule type" value="Genomic_DNA"/>
</dbReference>
<protein>
    <submittedName>
        <fullName evidence="2">Uncharacterized protein</fullName>
    </submittedName>
</protein>
<keyword evidence="1" id="KW-0472">Membrane</keyword>